<dbReference type="EMBL" id="QPJB01000005">
    <property type="protein sequence ID" value="RCW34853.1"/>
    <property type="molecule type" value="Genomic_DNA"/>
</dbReference>
<evidence type="ECO:0000313" key="3">
    <source>
        <dbReference type="Proteomes" id="UP000252795"/>
    </source>
</evidence>
<dbReference type="Gene3D" id="3.15.30.10">
    <property type="entry name" value="putative capsid protein of prophage domain like"/>
    <property type="match status" value="1"/>
</dbReference>
<dbReference type="Gene3D" id="3.30.1930.10">
    <property type="entry name" value="capsid protein of prophage domain"/>
    <property type="match status" value="1"/>
</dbReference>
<evidence type="ECO:0000313" key="2">
    <source>
        <dbReference type="EMBL" id="RCW34853.1"/>
    </source>
</evidence>
<protein>
    <submittedName>
        <fullName evidence="2">Major capsid protein E</fullName>
    </submittedName>
</protein>
<dbReference type="InterPro" id="IPR005564">
    <property type="entry name" value="Major_capsid_GpE"/>
</dbReference>
<sequence>MTYSTTELLDGTRRLDPFFPFLLNLLCPGFVTFGTKEIAFDAWDEDFKLAPFVSPYVPGQVSQQPGGELRKFIPPYLKPKDVVDPSRVLERRPGEGFNGPLSPEQRADAIRMDIMATHRKKIRRREEWMLAEVLRTGQVVCSGPKYKESLLDFRRDPNLTIDISAGAGAWDQTTAKPAEDIEDWFGLLEAPATHVLFGPGTFRGATRNEEFKELASTRRGSETTFEMAPAETDAFYRGRFGETGPELWEYKGWYKDAQGNKQYFIPYGHVVIVSAAGARGVRAYGAILDANAQYQEAEMWPKNFTTDDPGHEYIMTQSGPLPILRRIDATLCAKVLPTP</sequence>
<dbReference type="HAMAP" id="MF_04133">
    <property type="entry name" value="CAPSID_LAMBDA"/>
    <property type="match status" value="1"/>
</dbReference>
<proteinExistence type="inferred from homology"/>
<gene>
    <name evidence="2" type="ORF">DET51_105229</name>
    <name evidence="1" type="ORF">DET64_105230</name>
</gene>
<organism evidence="2 3">
    <name type="scientific">Marinobacter nauticus</name>
    <name type="common">Marinobacter hydrocarbonoclasticus</name>
    <name type="synonym">Marinobacter aquaeolei</name>
    <dbReference type="NCBI Taxonomy" id="2743"/>
    <lineage>
        <taxon>Bacteria</taxon>
        <taxon>Pseudomonadati</taxon>
        <taxon>Pseudomonadota</taxon>
        <taxon>Gammaproteobacteria</taxon>
        <taxon>Pseudomonadales</taxon>
        <taxon>Marinobacteraceae</taxon>
        <taxon>Marinobacter</taxon>
    </lineage>
</organism>
<dbReference type="Pfam" id="PF03864">
    <property type="entry name" value="Phage_cap_E"/>
    <property type="match status" value="1"/>
</dbReference>
<evidence type="ECO:0000313" key="1">
    <source>
        <dbReference type="EMBL" id="RBP74104.1"/>
    </source>
</evidence>
<evidence type="ECO:0000313" key="4">
    <source>
        <dbReference type="Proteomes" id="UP000253065"/>
    </source>
</evidence>
<dbReference type="RefSeq" id="WP_113879720.1">
    <property type="nucleotide sequence ID" value="NZ_QNSA01000005.1"/>
</dbReference>
<dbReference type="Proteomes" id="UP000252795">
    <property type="component" value="Unassembled WGS sequence"/>
</dbReference>
<dbReference type="Proteomes" id="UP000253065">
    <property type="component" value="Unassembled WGS sequence"/>
</dbReference>
<accession>A0A368V224</accession>
<dbReference type="EMBL" id="QNSA01000005">
    <property type="protein sequence ID" value="RBP74104.1"/>
    <property type="molecule type" value="Genomic_DNA"/>
</dbReference>
<dbReference type="AlphaFoldDB" id="A0A368V224"/>
<keyword evidence="4" id="KW-1185">Reference proteome</keyword>
<comment type="caution">
    <text evidence="2">The sequence shown here is derived from an EMBL/GenBank/DDBJ whole genome shotgun (WGS) entry which is preliminary data.</text>
</comment>
<reference evidence="2 3" key="1">
    <citation type="submission" date="2018-07" db="EMBL/GenBank/DDBJ databases">
        <title>Freshwater and sediment microbial communities from various areas in North America, analyzing microbe dynamics in response to fracking.</title>
        <authorList>
            <person name="Lamendella R."/>
        </authorList>
    </citation>
    <scope>NUCLEOTIDE SEQUENCE [LARGE SCALE GENOMIC DNA]</scope>
    <source>
        <strain evidence="2 3">114E</strain>
        <strain evidence="1 4">114E_o</strain>
    </source>
</reference>
<name>A0A368V224_MARNT</name>